<sequence length="88" mass="10031">MSRTYSIACKTCQKYLWIGQGWPGHAVAPPRIYGGPKHIRALETFLFSHQKHELFFGDDEQIDIDDFEEIEVDDEAGVDFITDTRLGG</sequence>
<dbReference type="AlphaFoldDB" id="A0A0F9JRD0"/>
<reference evidence="1" key="1">
    <citation type="journal article" date="2015" name="Nature">
        <title>Complex archaea that bridge the gap between prokaryotes and eukaryotes.</title>
        <authorList>
            <person name="Spang A."/>
            <person name="Saw J.H."/>
            <person name="Jorgensen S.L."/>
            <person name="Zaremba-Niedzwiedzka K."/>
            <person name="Martijn J."/>
            <person name="Lind A.E."/>
            <person name="van Eijk R."/>
            <person name="Schleper C."/>
            <person name="Guy L."/>
            <person name="Ettema T.J."/>
        </authorList>
    </citation>
    <scope>NUCLEOTIDE SEQUENCE</scope>
</reference>
<organism evidence="1">
    <name type="scientific">marine sediment metagenome</name>
    <dbReference type="NCBI Taxonomy" id="412755"/>
    <lineage>
        <taxon>unclassified sequences</taxon>
        <taxon>metagenomes</taxon>
        <taxon>ecological metagenomes</taxon>
    </lineage>
</organism>
<protein>
    <submittedName>
        <fullName evidence="1">Uncharacterized protein</fullName>
    </submittedName>
</protein>
<proteinExistence type="predicted"/>
<accession>A0A0F9JRD0</accession>
<gene>
    <name evidence="1" type="ORF">LCGC14_1793510</name>
</gene>
<comment type="caution">
    <text evidence="1">The sequence shown here is derived from an EMBL/GenBank/DDBJ whole genome shotgun (WGS) entry which is preliminary data.</text>
</comment>
<evidence type="ECO:0000313" key="1">
    <source>
        <dbReference type="EMBL" id="KKM01528.1"/>
    </source>
</evidence>
<dbReference type="EMBL" id="LAZR01017174">
    <property type="protein sequence ID" value="KKM01528.1"/>
    <property type="molecule type" value="Genomic_DNA"/>
</dbReference>
<name>A0A0F9JRD0_9ZZZZ</name>